<evidence type="ECO:0000313" key="1">
    <source>
        <dbReference type="EMBL" id="CAB0020432.1"/>
    </source>
</evidence>
<protein>
    <submittedName>
        <fullName evidence="2">Uncharacterized protein</fullName>
    </submittedName>
</protein>
<dbReference type="AlphaFoldDB" id="A0A6H5HTY0"/>
<name>A0A6H5HTY0_9HEMI</name>
<keyword evidence="3" id="KW-1185">Reference proteome</keyword>
<evidence type="ECO:0000313" key="2">
    <source>
        <dbReference type="EMBL" id="CAB0020435.1"/>
    </source>
</evidence>
<evidence type="ECO:0000313" key="3">
    <source>
        <dbReference type="Proteomes" id="UP000479000"/>
    </source>
</evidence>
<organism evidence="2 3">
    <name type="scientific">Nesidiocoris tenuis</name>
    <dbReference type="NCBI Taxonomy" id="355587"/>
    <lineage>
        <taxon>Eukaryota</taxon>
        <taxon>Metazoa</taxon>
        <taxon>Ecdysozoa</taxon>
        <taxon>Arthropoda</taxon>
        <taxon>Hexapoda</taxon>
        <taxon>Insecta</taxon>
        <taxon>Pterygota</taxon>
        <taxon>Neoptera</taxon>
        <taxon>Paraneoptera</taxon>
        <taxon>Hemiptera</taxon>
        <taxon>Heteroptera</taxon>
        <taxon>Panheteroptera</taxon>
        <taxon>Cimicomorpha</taxon>
        <taxon>Miridae</taxon>
        <taxon>Dicyphina</taxon>
        <taxon>Nesidiocoris</taxon>
    </lineage>
</organism>
<gene>
    <name evidence="1" type="ORF">NTEN_LOCUS24014</name>
    <name evidence="2" type="ORF">NTEN_LOCUS24015</name>
</gene>
<accession>A0A6H5HTY0</accession>
<dbReference type="Proteomes" id="UP000479000">
    <property type="component" value="Unassembled WGS sequence"/>
</dbReference>
<dbReference type="EMBL" id="CADCXU010035317">
    <property type="protein sequence ID" value="CAB0020435.1"/>
    <property type="molecule type" value="Genomic_DNA"/>
</dbReference>
<dbReference type="EMBL" id="CADCXU010035316">
    <property type="protein sequence ID" value="CAB0020432.1"/>
    <property type="molecule type" value="Genomic_DNA"/>
</dbReference>
<reference evidence="2 3" key="1">
    <citation type="submission" date="2020-02" db="EMBL/GenBank/DDBJ databases">
        <authorList>
            <person name="Ferguson B K."/>
        </authorList>
    </citation>
    <scope>NUCLEOTIDE SEQUENCE [LARGE SCALE GENOMIC DNA]</scope>
</reference>
<sequence length="77" mass="8692">MNRFEASLEKFLFYLEGLMDFLLPKLENSCPNGSRRDDAHINVRRVSVGTRRDVSATSNEHITTNARLFISAQGSSC</sequence>
<proteinExistence type="predicted"/>